<reference evidence="2 3" key="1">
    <citation type="submission" date="2009-04" db="EMBL/GenBank/DDBJ databases">
        <authorList>
            <person name="Reysenbach A.-L."/>
            <person name="Heidelberg J.F."/>
            <person name="Nelson W.C."/>
        </authorList>
    </citation>
    <scope>NUCLEOTIDE SEQUENCE [LARGE SCALE GENOMIC DNA]</scope>
    <source>
        <strain evidence="2 3">SS-5</strain>
    </source>
</reference>
<dbReference type="SUPFAM" id="SSF158791">
    <property type="entry name" value="MgtE N-terminal domain-like"/>
    <property type="match status" value="1"/>
</dbReference>
<dbReference type="EMBL" id="ABZS01000101">
    <property type="protein sequence ID" value="EEP60396.1"/>
    <property type="molecule type" value="Genomic_DNA"/>
</dbReference>
<sequence length="145" mass="16868">MRFLIGILFLISSSFAQVEELKKEAEKLKQIRDEIKATYQKNEALLEQIKKEKQALELLKKEIEESKKKIQDERYKKLAKVFEKMDPEMAGQKLSKMESAEDAAYIIYNMNEKKAAAVLDNTDPIMVSKIVKILTRLKEESNIKN</sequence>
<name>C4FKJ8_9AQUI</name>
<keyword evidence="1" id="KW-0175">Coiled coil</keyword>
<protein>
    <recommendedName>
        <fullName evidence="4">Magnesium transporter MgtE intracellular domain-containing protein</fullName>
    </recommendedName>
</protein>
<evidence type="ECO:0000313" key="2">
    <source>
        <dbReference type="EMBL" id="EEP60396.1"/>
    </source>
</evidence>
<feature type="coiled-coil region" evidence="1">
    <location>
        <begin position="11"/>
        <end position="76"/>
    </location>
</feature>
<evidence type="ECO:0008006" key="4">
    <source>
        <dbReference type="Google" id="ProtNLM"/>
    </source>
</evidence>
<evidence type="ECO:0000313" key="3">
    <source>
        <dbReference type="Proteomes" id="UP000005540"/>
    </source>
</evidence>
<accession>C4FKJ8</accession>
<dbReference type="AlphaFoldDB" id="C4FKJ8"/>
<keyword evidence="3" id="KW-1185">Reference proteome</keyword>
<organism evidence="2 3">
    <name type="scientific">Sulfurihydrogenibium yellowstonense SS-5</name>
    <dbReference type="NCBI Taxonomy" id="432331"/>
    <lineage>
        <taxon>Bacteria</taxon>
        <taxon>Pseudomonadati</taxon>
        <taxon>Aquificota</taxon>
        <taxon>Aquificia</taxon>
        <taxon>Aquificales</taxon>
        <taxon>Hydrogenothermaceae</taxon>
        <taxon>Sulfurihydrogenibium</taxon>
    </lineage>
</organism>
<evidence type="ECO:0000256" key="1">
    <source>
        <dbReference type="SAM" id="Coils"/>
    </source>
</evidence>
<comment type="caution">
    <text evidence="2">The sequence shown here is derived from an EMBL/GenBank/DDBJ whole genome shotgun (WGS) entry which is preliminary data.</text>
</comment>
<dbReference type="RefSeq" id="WP_007547189.1">
    <property type="nucleotide sequence ID" value="NZ_ABZS01000101.1"/>
</dbReference>
<gene>
    <name evidence="2" type="ORF">SULYE_1098</name>
</gene>
<dbReference type="OrthoDB" id="15634at2"/>
<dbReference type="Proteomes" id="UP000005540">
    <property type="component" value="Unassembled WGS sequence"/>
</dbReference>
<proteinExistence type="predicted"/>